<proteinExistence type="predicted"/>
<reference evidence="2 3" key="1">
    <citation type="submission" date="2014-04" db="EMBL/GenBank/DDBJ databases">
        <authorList>
            <consortium name="DOE Joint Genome Institute"/>
            <person name="Kuo A."/>
            <person name="Kohler A."/>
            <person name="Jargeat P."/>
            <person name="Nagy L.G."/>
            <person name="Floudas D."/>
            <person name="Copeland A."/>
            <person name="Barry K.W."/>
            <person name="Cichocki N."/>
            <person name="Veneault-Fourrey C."/>
            <person name="LaButti K."/>
            <person name="Lindquist E.A."/>
            <person name="Lipzen A."/>
            <person name="Lundell T."/>
            <person name="Morin E."/>
            <person name="Murat C."/>
            <person name="Sun H."/>
            <person name="Tunlid A."/>
            <person name="Henrissat B."/>
            <person name="Grigoriev I.V."/>
            <person name="Hibbett D.S."/>
            <person name="Martin F."/>
            <person name="Nordberg H.P."/>
            <person name="Cantor M.N."/>
            <person name="Hua S.X."/>
        </authorList>
    </citation>
    <scope>NUCLEOTIDE SEQUENCE [LARGE SCALE GENOMIC DNA]</scope>
    <source>
        <strain evidence="2 3">Ve08.2h10</strain>
    </source>
</reference>
<evidence type="ECO:0000256" key="1">
    <source>
        <dbReference type="SAM" id="MobiDB-lite"/>
    </source>
</evidence>
<dbReference type="OrthoDB" id="2699451at2759"/>
<gene>
    <name evidence="2" type="ORF">PAXRUDRAFT_144846</name>
</gene>
<keyword evidence="3" id="KW-1185">Reference proteome</keyword>
<dbReference type="HOGENOM" id="CLU_187855_0_0_1"/>
<feature type="region of interest" description="Disordered" evidence="1">
    <location>
        <begin position="45"/>
        <end position="91"/>
    </location>
</feature>
<feature type="compositionally biased region" description="Polar residues" evidence="1">
    <location>
        <begin position="45"/>
        <end position="74"/>
    </location>
</feature>
<sequence length="91" mass="9680">MGIGSGHSGVLVDQCKWVRAVDNTMGPNLGRVTLHDKKDCGRSDCPNSSAYIPSTSQPGSGRLDQTVQTSSSRVSPHVSGGVLNRLLMERK</sequence>
<dbReference type="EMBL" id="KN825176">
    <property type="protein sequence ID" value="KIK93545.1"/>
    <property type="molecule type" value="Genomic_DNA"/>
</dbReference>
<evidence type="ECO:0000313" key="3">
    <source>
        <dbReference type="Proteomes" id="UP000054538"/>
    </source>
</evidence>
<accession>A0A0D0E6W2</accession>
<evidence type="ECO:0000313" key="2">
    <source>
        <dbReference type="EMBL" id="KIK93545.1"/>
    </source>
</evidence>
<protein>
    <submittedName>
        <fullName evidence="2">Uncharacterized protein</fullName>
    </submittedName>
</protein>
<name>A0A0D0E6W2_9AGAM</name>
<dbReference type="AlphaFoldDB" id="A0A0D0E6W2"/>
<organism evidence="2 3">
    <name type="scientific">Paxillus rubicundulus Ve08.2h10</name>
    <dbReference type="NCBI Taxonomy" id="930991"/>
    <lineage>
        <taxon>Eukaryota</taxon>
        <taxon>Fungi</taxon>
        <taxon>Dikarya</taxon>
        <taxon>Basidiomycota</taxon>
        <taxon>Agaricomycotina</taxon>
        <taxon>Agaricomycetes</taxon>
        <taxon>Agaricomycetidae</taxon>
        <taxon>Boletales</taxon>
        <taxon>Paxilineae</taxon>
        <taxon>Paxillaceae</taxon>
        <taxon>Paxillus</taxon>
    </lineage>
</organism>
<dbReference type="Proteomes" id="UP000054538">
    <property type="component" value="Unassembled WGS sequence"/>
</dbReference>
<dbReference type="InParanoid" id="A0A0D0E6W2"/>
<reference evidence="3" key="2">
    <citation type="submission" date="2015-01" db="EMBL/GenBank/DDBJ databases">
        <title>Evolutionary Origins and Diversification of the Mycorrhizal Mutualists.</title>
        <authorList>
            <consortium name="DOE Joint Genome Institute"/>
            <consortium name="Mycorrhizal Genomics Consortium"/>
            <person name="Kohler A."/>
            <person name="Kuo A."/>
            <person name="Nagy L.G."/>
            <person name="Floudas D."/>
            <person name="Copeland A."/>
            <person name="Barry K.W."/>
            <person name="Cichocki N."/>
            <person name="Veneault-Fourrey C."/>
            <person name="LaButti K."/>
            <person name="Lindquist E.A."/>
            <person name="Lipzen A."/>
            <person name="Lundell T."/>
            <person name="Morin E."/>
            <person name="Murat C."/>
            <person name="Riley R."/>
            <person name="Ohm R."/>
            <person name="Sun H."/>
            <person name="Tunlid A."/>
            <person name="Henrissat B."/>
            <person name="Grigoriev I.V."/>
            <person name="Hibbett D.S."/>
            <person name="Martin F."/>
        </authorList>
    </citation>
    <scope>NUCLEOTIDE SEQUENCE [LARGE SCALE GENOMIC DNA]</scope>
    <source>
        <strain evidence="3">Ve08.2h10</strain>
    </source>
</reference>